<dbReference type="GeneID" id="73328116"/>
<evidence type="ECO:0000313" key="3">
    <source>
        <dbReference type="Proteomes" id="UP001055115"/>
    </source>
</evidence>
<evidence type="ECO:0000256" key="1">
    <source>
        <dbReference type="SAM" id="MobiDB-lite"/>
    </source>
</evidence>
<feature type="region of interest" description="Disordered" evidence="1">
    <location>
        <begin position="1"/>
        <end position="33"/>
    </location>
</feature>
<gene>
    <name evidence="2" type="ORF">ColSpa_07314</name>
</gene>
<organism evidence="2 3">
    <name type="scientific">Colletotrichum spaethianum</name>
    <dbReference type="NCBI Taxonomy" id="700344"/>
    <lineage>
        <taxon>Eukaryota</taxon>
        <taxon>Fungi</taxon>
        <taxon>Dikarya</taxon>
        <taxon>Ascomycota</taxon>
        <taxon>Pezizomycotina</taxon>
        <taxon>Sordariomycetes</taxon>
        <taxon>Hypocreomycetidae</taxon>
        <taxon>Glomerellales</taxon>
        <taxon>Glomerellaceae</taxon>
        <taxon>Colletotrichum</taxon>
        <taxon>Colletotrichum spaethianum species complex</taxon>
    </lineage>
</organism>
<feature type="region of interest" description="Disordered" evidence="1">
    <location>
        <begin position="97"/>
        <end position="128"/>
    </location>
</feature>
<evidence type="ECO:0000313" key="2">
    <source>
        <dbReference type="EMBL" id="GKT47133.1"/>
    </source>
</evidence>
<dbReference type="Proteomes" id="UP001055115">
    <property type="component" value="Unassembled WGS sequence"/>
</dbReference>
<name>A0AA37LIG3_9PEZI</name>
<dbReference type="AlphaFoldDB" id="A0AA37LIG3"/>
<accession>A0AA37LIG3</accession>
<keyword evidence="3" id="KW-1185">Reference proteome</keyword>
<dbReference type="EMBL" id="BQXU01000018">
    <property type="protein sequence ID" value="GKT47133.1"/>
    <property type="molecule type" value="Genomic_DNA"/>
</dbReference>
<comment type="caution">
    <text evidence="2">The sequence shown here is derived from an EMBL/GenBank/DDBJ whole genome shotgun (WGS) entry which is preliminary data.</text>
</comment>
<reference evidence="2 3" key="1">
    <citation type="submission" date="2022-03" db="EMBL/GenBank/DDBJ databases">
        <title>Genome data of Colletotrichum spp.</title>
        <authorList>
            <person name="Utami Y.D."/>
            <person name="Hiruma K."/>
        </authorList>
    </citation>
    <scope>NUCLEOTIDE SEQUENCE [LARGE SCALE GENOMIC DNA]</scope>
    <source>
        <strain evidence="2 3">MAFF 239500</strain>
    </source>
</reference>
<sequence length="179" mass="19345">MDQEAEKKIKSRKPGYDGPAGSNGKNTLSDSDDLKTQYQHFLRRRIPSMIREELETEVAKSFNDVGSVMQSRLSTWIRNSAARCAKIFEYIPSPTEAAAQGDPEAVVPKSRESSPISGTAGAAGSYKGGEGTIDAWPFSLPEDLSLEFQISEEDLSAFDQFLQTGFDSAYGSGSMGGSS</sequence>
<dbReference type="RefSeq" id="XP_049129483.1">
    <property type="nucleotide sequence ID" value="XM_049273526.1"/>
</dbReference>
<proteinExistence type="predicted"/>
<protein>
    <submittedName>
        <fullName evidence="2">Uncharacterized protein</fullName>
    </submittedName>
</protein>